<protein>
    <submittedName>
        <fullName evidence="1">dTDP-4-dehydrorhamnose reductase</fullName>
    </submittedName>
</protein>
<sequence>MTKTVLILGASGRFGRNAATAFSWANWNVRRFDRNTDSLPDAAWGADVIVNAWNPAYPNWERLVPAMTEQVINTAKDTGATVLIPGNVYNYGANMPAQLRQDTPQRPTGTLGAVRQTMELAYRDAGVKTIVLRAGDFIDTMASGNWYDKIVTAKLSKGTFTYPGDMDTPHAWAFLHDLADAAVMLCDRSEDLPQFFEVNFPGYTLTGHELHQALQDVIGRSLTARKMPWWPLKIAQPFWPMAASLLETRYLWQTPHRMMPDHFEAVLPEFTPTPLLDAIAASLPDDVHDNGVMPRHAVSLRRPFNFCCPNAKAT</sequence>
<gene>
    <name evidence="1" type="ORF">SAMN04488001_1710</name>
</gene>
<dbReference type="SUPFAM" id="SSF51735">
    <property type="entry name" value="NAD(P)-binding Rossmann-fold domains"/>
    <property type="match status" value="1"/>
</dbReference>
<dbReference type="STRING" id="670155.SAMN04488001_1710"/>
<dbReference type="AlphaFoldDB" id="A0A1H2W3M5"/>
<evidence type="ECO:0000313" key="1">
    <source>
        <dbReference type="EMBL" id="SDW75121.1"/>
    </source>
</evidence>
<proteinExistence type="predicted"/>
<dbReference type="Gene3D" id="3.40.50.720">
    <property type="entry name" value="NAD(P)-binding Rossmann-like Domain"/>
    <property type="match status" value="1"/>
</dbReference>
<dbReference type="EMBL" id="FNOI01000002">
    <property type="protein sequence ID" value="SDW75121.1"/>
    <property type="molecule type" value="Genomic_DNA"/>
</dbReference>
<accession>A0A1H2W3M5</accession>
<dbReference type="Proteomes" id="UP000199441">
    <property type="component" value="Unassembled WGS sequence"/>
</dbReference>
<dbReference type="RefSeq" id="WP_211664264.1">
    <property type="nucleotide sequence ID" value="NZ_FNOI01000002.1"/>
</dbReference>
<evidence type="ECO:0000313" key="2">
    <source>
        <dbReference type="Proteomes" id="UP000199441"/>
    </source>
</evidence>
<organism evidence="1 2">
    <name type="scientific">Litoreibacter albidus</name>
    <dbReference type="NCBI Taxonomy" id="670155"/>
    <lineage>
        <taxon>Bacteria</taxon>
        <taxon>Pseudomonadati</taxon>
        <taxon>Pseudomonadota</taxon>
        <taxon>Alphaproteobacteria</taxon>
        <taxon>Rhodobacterales</taxon>
        <taxon>Roseobacteraceae</taxon>
        <taxon>Litoreibacter</taxon>
    </lineage>
</organism>
<reference evidence="2" key="1">
    <citation type="submission" date="2016-10" db="EMBL/GenBank/DDBJ databases">
        <authorList>
            <person name="Varghese N."/>
            <person name="Submissions S."/>
        </authorList>
    </citation>
    <scope>NUCLEOTIDE SEQUENCE [LARGE SCALE GENOMIC DNA]</scope>
    <source>
        <strain evidence="2">DSM 26922</strain>
    </source>
</reference>
<dbReference type="InterPro" id="IPR036291">
    <property type="entry name" value="NAD(P)-bd_dom_sf"/>
</dbReference>
<name>A0A1H2W3M5_9RHOB</name>
<keyword evidence="2" id="KW-1185">Reference proteome</keyword>